<keyword evidence="5" id="KW-1185">Reference proteome</keyword>
<evidence type="ECO:0000256" key="2">
    <source>
        <dbReference type="SAM" id="Phobius"/>
    </source>
</evidence>
<dbReference type="RefSeq" id="WP_108345261.1">
    <property type="nucleotide sequence ID" value="NZ_PYXZ01000006.1"/>
</dbReference>
<evidence type="ECO:0000313" key="5">
    <source>
        <dbReference type="Proteomes" id="UP000244867"/>
    </source>
</evidence>
<dbReference type="Proteomes" id="UP000244867">
    <property type="component" value="Unassembled WGS sequence"/>
</dbReference>
<keyword evidence="2" id="KW-0472">Membrane</keyword>
<feature type="compositionally biased region" description="Low complexity" evidence="1">
    <location>
        <begin position="53"/>
        <end position="77"/>
    </location>
</feature>
<keyword evidence="2" id="KW-1133">Transmembrane helix</keyword>
<protein>
    <recommendedName>
        <fullName evidence="3">ARB-07466-like C-terminal domain-containing protein</fullName>
    </recommendedName>
</protein>
<comment type="caution">
    <text evidence="4">The sequence shown here is derived from an EMBL/GenBank/DDBJ whole genome shotgun (WGS) entry which is preliminary data.</text>
</comment>
<keyword evidence="2" id="KW-0812">Transmembrane</keyword>
<evidence type="ECO:0000256" key="1">
    <source>
        <dbReference type="SAM" id="MobiDB-lite"/>
    </source>
</evidence>
<dbReference type="Pfam" id="PF26571">
    <property type="entry name" value="VldE"/>
    <property type="match status" value="1"/>
</dbReference>
<feature type="transmembrane region" description="Helical" evidence="2">
    <location>
        <begin position="20"/>
        <end position="38"/>
    </location>
</feature>
<name>A0A2R7YVV9_9ACTN</name>
<reference evidence="4 5" key="1">
    <citation type="submission" date="2018-03" db="EMBL/GenBank/DDBJ databases">
        <authorList>
            <person name="Keele B.F."/>
        </authorList>
    </citation>
    <scope>NUCLEOTIDE SEQUENCE [LARGE SCALE GENOMIC DNA]</scope>
    <source>
        <strain evidence="4 5">IB-3</strain>
    </source>
</reference>
<feature type="region of interest" description="Disordered" evidence="1">
    <location>
        <begin position="53"/>
        <end position="102"/>
    </location>
</feature>
<gene>
    <name evidence="4" type="ORF">C7S10_15150</name>
</gene>
<feature type="compositionally biased region" description="Basic and acidic residues" evidence="1">
    <location>
        <begin position="79"/>
        <end position="101"/>
    </location>
</feature>
<organism evidence="4 5">
    <name type="scientific">Nocardioides currus</name>
    <dbReference type="NCBI Taxonomy" id="2133958"/>
    <lineage>
        <taxon>Bacteria</taxon>
        <taxon>Bacillati</taxon>
        <taxon>Actinomycetota</taxon>
        <taxon>Actinomycetes</taxon>
        <taxon>Propionibacteriales</taxon>
        <taxon>Nocardioidaceae</taxon>
        <taxon>Nocardioides</taxon>
    </lineage>
</organism>
<sequence length="294" mass="31847">MAQHRHKRETNARRPKAIQVAAPVAIMATVSAVSLGVLTATPRTDDFLAASSGTSAISSSAGSTARSDVVSRSASRLAARKDAKREDRREDRREAKQEKKATLRAIKGADTKMWTTTELNLWASADPAAEQVGVIDPVEKVLLTGRQDNGRAEVVVGGQARWVSTGYFAEEKPESGPSLGGTCTNGSVIDAGHAALYDIHDVVCANWPEITSYGTWRGDGEHGQGRAIDIMTSGETGWDVAEFLRANYSSLGIEYIIYSQHIWSVERSGEGWRSMSDRGSTTANHYDHVHVTVY</sequence>
<evidence type="ECO:0000259" key="3">
    <source>
        <dbReference type="Pfam" id="PF26571"/>
    </source>
</evidence>
<dbReference type="EMBL" id="PYXZ01000006">
    <property type="protein sequence ID" value="PUA80453.1"/>
    <property type="molecule type" value="Genomic_DNA"/>
</dbReference>
<feature type="domain" description="ARB-07466-like C-terminal" evidence="3">
    <location>
        <begin position="197"/>
        <end position="286"/>
    </location>
</feature>
<proteinExistence type="predicted"/>
<accession>A0A2R7YVV9</accession>
<dbReference type="AlphaFoldDB" id="A0A2R7YVV9"/>
<dbReference type="OrthoDB" id="2989771at2"/>
<evidence type="ECO:0000313" key="4">
    <source>
        <dbReference type="EMBL" id="PUA80453.1"/>
    </source>
</evidence>
<dbReference type="InterPro" id="IPR058593">
    <property type="entry name" value="ARB_07466-like_C"/>
</dbReference>